<comment type="caution">
    <text evidence="1">The sequence shown here is derived from an EMBL/GenBank/DDBJ whole genome shotgun (WGS) entry which is preliminary data.</text>
</comment>
<keyword evidence="2" id="KW-1185">Reference proteome</keyword>
<reference evidence="1 2" key="1">
    <citation type="submission" date="2020-10" db="EMBL/GenBank/DDBJ databases">
        <authorList>
            <person name="Castelo-Branco R."/>
            <person name="Eusebio N."/>
            <person name="Adriana R."/>
            <person name="Vieira A."/>
            <person name="Brugerolle De Fraissinette N."/>
            <person name="Rezende De Castro R."/>
            <person name="Schneider M.P."/>
            <person name="Vasconcelos V."/>
            <person name="Leao P.N."/>
        </authorList>
    </citation>
    <scope>NUCLEOTIDE SEQUENCE [LARGE SCALE GENOMIC DNA]</scope>
    <source>
        <strain evidence="1 2">LEGE 06123</strain>
    </source>
</reference>
<proteinExistence type="predicted"/>
<dbReference type="EMBL" id="JADEWN010000102">
    <property type="protein sequence ID" value="MBE9193536.1"/>
    <property type="molecule type" value="Genomic_DNA"/>
</dbReference>
<sequence length="71" mass="8031">MVLTLMNFKQLRESFSCQEPYAFNLLGLLCDRNKSSRIEELIWLRRRERADGGAAIASLFAPLPLCISSLG</sequence>
<evidence type="ECO:0000313" key="1">
    <source>
        <dbReference type="EMBL" id="MBE9193536.1"/>
    </source>
</evidence>
<evidence type="ECO:0008006" key="3">
    <source>
        <dbReference type="Google" id="ProtNLM"/>
    </source>
</evidence>
<organism evidence="1 2">
    <name type="scientific">Gloeocapsopsis crepidinum LEGE 06123</name>
    <dbReference type="NCBI Taxonomy" id="588587"/>
    <lineage>
        <taxon>Bacteria</taxon>
        <taxon>Bacillati</taxon>
        <taxon>Cyanobacteriota</taxon>
        <taxon>Cyanophyceae</taxon>
        <taxon>Oscillatoriophycideae</taxon>
        <taxon>Chroococcales</taxon>
        <taxon>Chroococcaceae</taxon>
        <taxon>Gloeocapsopsis</taxon>
    </lineage>
</organism>
<dbReference type="Proteomes" id="UP000651156">
    <property type="component" value="Unassembled WGS sequence"/>
</dbReference>
<name>A0ABR9UZ25_9CHRO</name>
<protein>
    <recommendedName>
        <fullName evidence="3">Transposase</fullName>
    </recommendedName>
</protein>
<gene>
    <name evidence="1" type="ORF">IQ230_25030</name>
</gene>
<accession>A0ABR9UZ25</accession>
<dbReference type="RefSeq" id="WP_193934915.1">
    <property type="nucleotide sequence ID" value="NZ_CAWPMZ010000003.1"/>
</dbReference>
<evidence type="ECO:0000313" key="2">
    <source>
        <dbReference type="Proteomes" id="UP000651156"/>
    </source>
</evidence>